<dbReference type="Pfam" id="PF26233">
    <property type="entry name" value="NicX"/>
    <property type="match status" value="1"/>
</dbReference>
<dbReference type="EMBL" id="CP017634">
    <property type="protein sequence ID" value="ATW28438.1"/>
    <property type="molecule type" value="Genomic_DNA"/>
</dbReference>
<reference evidence="2 3" key="1">
    <citation type="submission" date="2016-10" db="EMBL/GenBank/DDBJ databases">
        <title>Complete Genome Sequence of Peptococcaceae strain DCMF.</title>
        <authorList>
            <person name="Edwards R.J."/>
            <person name="Holland S.I."/>
            <person name="Deshpande N.P."/>
            <person name="Wong Y.K."/>
            <person name="Ertan H."/>
            <person name="Manefield M."/>
            <person name="Russell T.L."/>
            <person name="Lee M.J."/>
        </authorList>
    </citation>
    <scope>NUCLEOTIDE SEQUENCE [LARGE SCALE GENOMIC DNA]</scope>
    <source>
        <strain evidence="2 3">DCMF</strain>
    </source>
</reference>
<dbReference type="OrthoDB" id="9803993at2"/>
<dbReference type="RefSeq" id="WP_148133856.1">
    <property type="nucleotide sequence ID" value="NZ_CP017634.1"/>
</dbReference>
<keyword evidence="2" id="KW-0378">Hydrolase</keyword>
<sequence>MSFLYEYELGKAADVLVRELLKLKEGETFIITADTKSDKRVVDATARAAFSAGAKPMVIWTCTPPGTGAMTDDWLPSKALRGALLQADAWVEFNSMYLYYSETYHIVMKQNKNMRFLCLPGMHVDVFVRLFAQVDHQALAAFLIKVTEMTKKAKKVRLTTLMGEDVEFENHPEWPIGCDTGYAEVPGTYQMAGQIGWSPNFDTVNGVIVFDGSLVPQIGIVSQPVKVYVENGTITKFEGGKEAKEWENFMRSFNHPQMLRVSHVCYGFHPGAKLTGQIGEDERIWGCTQWGFGAVASDMVPPDGIPAPSHTDGVTLNTSVWLDGQQITDNGRLVDPELIELAKKLGMK</sequence>
<dbReference type="InterPro" id="IPR058739">
    <property type="entry name" value="NicX"/>
</dbReference>
<keyword evidence="3" id="KW-1185">Reference proteome</keyword>
<organism evidence="2 3">
    <name type="scientific">Formimonas warabiya</name>
    <dbReference type="NCBI Taxonomy" id="1761012"/>
    <lineage>
        <taxon>Bacteria</taxon>
        <taxon>Bacillati</taxon>
        <taxon>Bacillota</taxon>
        <taxon>Clostridia</taxon>
        <taxon>Eubacteriales</taxon>
        <taxon>Peptococcaceae</taxon>
        <taxon>Candidatus Formimonas</taxon>
    </lineage>
</organism>
<evidence type="ECO:0000256" key="1">
    <source>
        <dbReference type="ARBA" id="ARBA00022723"/>
    </source>
</evidence>
<keyword evidence="2" id="KW-0645">Protease</keyword>
<dbReference type="KEGG" id="fwa:DCMF_07490"/>
<evidence type="ECO:0000313" key="3">
    <source>
        <dbReference type="Proteomes" id="UP000323521"/>
    </source>
</evidence>
<keyword evidence="1" id="KW-0479">Metal-binding</keyword>
<dbReference type="PANTHER" id="PTHR34448:SF1">
    <property type="entry name" value="BLL6088 PROTEIN"/>
    <property type="match status" value="1"/>
</dbReference>
<protein>
    <submittedName>
        <fullName evidence="2">Leucyl aminopeptidase</fullName>
    </submittedName>
</protein>
<dbReference type="PANTHER" id="PTHR34448">
    <property type="entry name" value="AMINOPEPTIDASE"/>
    <property type="match status" value="1"/>
</dbReference>
<dbReference type="AlphaFoldDB" id="A0A3G1L1A9"/>
<keyword evidence="2" id="KW-0031">Aminopeptidase</keyword>
<gene>
    <name evidence="2" type="ORF">DCMF_07490</name>
</gene>
<accession>A0A3G1L1A9</accession>
<dbReference type="SUPFAM" id="SSF144052">
    <property type="entry name" value="Thermophilic metalloprotease-like"/>
    <property type="match status" value="1"/>
</dbReference>
<dbReference type="GO" id="GO:0004177">
    <property type="term" value="F:aminopeptidase activity"/>
    <property type="evidence" value="ECO:0007669"/>
    <property type="project" value="UniProtKB-KW"/>
</dbReference>
<proteinExistence type="predicted"/>
<dbReference type="GO" id="GO:0046872">
    <property type="term" value="F:metal ion binding"/>
    <property type="evidence" value="ECO:0007669"/>
    <property type="project" value="UniProtKB-KW"/>
</dbReference>
<dbReference type="InterPro" id="IPR052170">
    <property type="entry name" value="M29_Exopeptidase"/>
</dbReference>
<evidence type="ECO:0000313" key="2">
    <source>
        <dbReference type="EMBL" id="ATW28438.1"/>
    </source>
</evidence>
<dbReference type="Proteomes" id="UP000323521">
    <property type="component" value="Chromosome"/>
</dbReference>
<name>A0A3G1L1A9_FORW1</name>